<evidence type="ECO:0000313" key="13">
    <source>
        <dbReference type="EMBL" id="QQV78518.1"/>
    </source>
</evidence>
<keyword evidence="5 10" id="KW-0436">Ligase</keyword>
<gene>
    <name evidence="10" type="primary">gltX</name>
    <name evidence="13" type="ORF">H5J25_07765</name>
</gene>
<keyword evidence="7 10" id="KW-0067">ATP-binding</keyword>
<evidence type="ECO:0000256" key="6">
    <source>
        <dbReference type="ARBA" id="ARBA00022741"/>
    </source>
</evidence>
<evidence type="ECO:0000256" key="8">
    <source>
        <dbReference type="ARBA" id="ARBA00022917"/>
    </source>
</evidence>
<comment type="function">
    <text evidence="10">Catalyzes the attachment of glutamate to tRNA(Glu) in a two-step reaction: glutamate is first activated by ATP to form Glu-AMP and then transferred to the acceptor end of tRNA(Glu).</text>
</comment>
<dbReference type="NCBIfam" id="TIGR00464">
    <property type="entry name" value="gltX_bact"/>
    <property type="match status" value="1"/>
</dbReference>
<dbReference type="PANTHER" id="PTHR43311:SF2">
    <property type="entry name" value="GLUTAMATE--TRNA LIGASE, MITOCHONDRIAL-RELATED"/>
    <property type="match status" value="1"/>
</dbReference>
<dbReference type="InterPro" id="IPR020058">
    <property type="entry name" value="Glu/Gln-tRNA-synth_Ib_cat-dom"/>
</dbReference>
<dbReference type="KEGG" id="sari:H5J25_07765"/>
<dbReference type="AlphaFoldDB" id="A0A974NXA0"/>
<comment type="similarity">
    <text evidence="2 10">Belongs to the class-I aminoacyl-tRNA synthetase family. Glutamate--tRNA ligase type 1 subfamily.</text>
</comment>
<dbReference type="GO" id="GO:0005829">
    <property type="term" value="C:cytosol"/>
    <property type="evidence" value="ECO:0007669"/>
    <property type="project" value="TreeGrafter"/>
</dbReference>
<evidence type="ECO:0000256" key="1">
    <source>
        <dbReference type="ARBA" id="ARBA00004496"/>
    </source>
</evidence>
<organism evidence="13 14">
    <name type="scientific">Sphingomonas aliaeris</name>
    <dbReference type="NCBI Taxonomy" id="2759526"/>
    <lineage>
        <taxon>Bacteria</taxon>
        <taxon>Pseudomonadati</taxon>
        <taxon>Pseudomonadota</taxon>
        <taxon>Alphaproteobacteria</taxon>
        <taxon>Sphingomonadales</taxon>
        <taxon>Sphingomonadaceae</taxon>
        <taxon>Sphingomonas</taxon>
    </lineage>
</organism>
<dbReference type="EC" id="6.1.1.17" evidence="10"/>
<evidence type="ECO:0000256" key="2">
    <source>
        <dbReference type="ARBA" id="ARBA00007894"/>
    </source>
</evidence>
<dbReference type="HAMAP" id="MF_00022">
    <property type="entry name" value="Glu_tRNA_synth_type1"/>
    <property type="match status" value="1"/>
</dbReference>
<dbReference type="SUPFAM" id="SSF52374">
    <property type="entry name" value="Nucleotidylyl transferase"/>
    <property type="match status" value="1"/>
</dbReference>
<dbReference type="GO" id="GO:0005524">
    <property type="term" value="F:ATP binding"/>
    <property type="evidence" value="ECO:0007669"/>
    <property type="project" value="UniProtKB-UniRule"/>
</dbReference>
<comment type="catalytic activity">
    <reaction evidence="10">
        <text>tRNA(Glu) + L-glutamate + ATP = L-glutamyl-tRNA(Glu) + AMP + diphosphate</text>
        <dbReference type="Rhea" id="RHEA:23540"/>
        <dbReference type="Rhea" id="RHEA-COMP:9663"/>
        <dbReference type="Rhea" id="RHEA-COMP:9680"/>
        <dbReference type="ChEBI" id="CHEBI:29985"/>
        <dbReference type="ChEBI" id="CHEBI:30616"/>
        <dbReference type="ChEBI" id="CHEBI:33019"/>
        <dbReference type="ChEBI" id="CHEBI:78442"/>
        <dbReference type="ChEBI" id="CHEBI:78520"/>
        <dbReference type="ChEBI" id="CHEBI:456215"/>
        <dbReference type="EC" id="6.1.1.17"/>
    </reaction>
</comment>
<dbReference type="InterPro" id="IPR001412">
    <property type="entry name" value="aa-tRNA-synth_I_CS"/>
</dbReference>
<dbReference type="Gene3D" id="1.10.10.350">
    <property type="match status" value="1"/>
</dbReference>
<dbReference type="InterPro" id="IPR033910">
    <property type="entry name" value="GluRS_core"/>
</dbReference>
<dbReference type="PROSITE" id="PS00178">
    <property type="entry name" value="AA_TRNA_LIGASE_I"/>
    <property type="match status" value="1"/>
</dbReference>
<feature type="domain" description="Glutamyl/glutaminyl-tRNA synthetase class Ib catalytic" evidence="11">
    <location>
        <begin position="50"/>
        <end position="354"/>
    </location>
</feature>
<sequence>MTRDDLKRPWSHARGLCGCTGHHIQVWEQARLGATQEAGAADLATPPAKKVVTRFAPSPTGFLHIGGARTALFNWLYARHTGGDFLLRIEDTDRARSTQPAIDAILDSMSWLGLDWDGETVYQFARATRHAEVANELLAAGNAYKCYATPEELTALRESQKAAKQPMRYDGRWRDRAPEDAPEGAPFVVRIKAPKDGATTIDDKVQGPVTVQNAELDDFVLLRSDGTPTYMLAVVVDDHDMGVTHVIRGDDHLNNAFRQLAVIRGMGWEEPVYAHIPLIHGTDGAKLSKRHGAVGVDSYRDELGILPEALGNYLLRLGWGHGDDEVISRDQAIEWFDLPGVGKSPSRFDLKKLENLNGQYIREADDARLADLVAGKLDPAPSQAQHDLLVRAMPSLKPRAANLNELAAATAFLFAVRPLPIDPAAADLITGSAPAILATAHSALDALDGWDTEKLEDAVRHVAEQSGVKLGQVAQPLRVALTGKKTSPGIFDVLVLLGREESLARIADHMNA</sequence>
<dbReference type="FunFam" id="3.40.50.620:FF:000007">
    <property type="entry name" value="Glutamate--tRNA ligase"/>
    <property type="match status" value="1"/>
</dbReference>
<feature type="binding site" evidence="10">
    <location>
        <position position="289"/>
    </location>
    <ligand>
        <name>ATP</name>
        <dbReference type="ChEBI" id="CHEBI:30616"/>
    </ligand>
</feature>
<dbReference type="PRINTS" id="PR00987">
    <property type="entry name" value="TRNASYNTHGLU"/>
</dbReference>
<dbReference type="Gene3D" id="3.40.50.620">
    <property type="entry name" value="HUPs"/>
    <property type="match status" value="1"/>
</dbReference>
<dbReference type="EMBL" id="CP061035">
    <property type="protein sequence ID" value="QQV78518.1"/>
    <property type="molecule type" value="Genomic_DNA"/>
</dbReference>
<dbReference type="InterPro" id="IPR045462">
    <property type="entry name" value="aa-tRNA-synth_I_cd-bd"/>
</dbReference>
<dbReference type="GO" id="GO:0004818">
    <property type="term" value="F:glutamate-tRNA ligase activity"/>
    <property type="evidence" value="ECO:0007669"/>
    <property type="project" value="UniProtKB-UniRule"/>
</dbReference>
<evidence type="ECO:0000256" key="5">
    <source>
        <dbReference type="ARBA" id="ARBA00022598"/>
    </source>
</evidence>
<name>A0A974NXA0_9SPHN</name>
<dbReference type="SUPFAM" id="SSF48163">
    <property type="entry name" value="An anticodon-binding domain of class I aminoacyl-tRNA synthetases"/>
    <property type="match status" value="1"/>
</dbReference>
<evidence type="ECO:0000256" key="10">
    <source>
        <dbReference type="HAMAP-Rule" id="MF_00022"/>
    </source>
</evidence>
<dbReference type="CDD" id="cd00808">
    <property type="entry name" value="GluRS_core"/>
    <property type="match status" value="1"/>
</dbReference>
<feature type="domain" description="Aminoacyl-tRNA synthetase class I anticodon-binding" evidence="12">
    <location>
        <begin position="382"/>
        <end position="508"/>
    </location>
</feature>
<keyword evidence="6 10" id="KW-0547">Nucleotide-binding</keyword>
<evidence type="ECO:0000256" key="7">
    <source>
        <dbReference type="ARBA" id="ARBA00022840"/>
    </source>
</evidence>
<evidence type="ECO:0000256" key="4">
    <source>
        <dbReference type="ARBA" id="ARBA00022490"/>
    </source>
</evidence>
<keyword evidence="8 10" id="KW-0648">Protein biosynthesis</keyword>
<accession>A0A974NXA0</accession>
<reference evidence="14" key="1">
    <citation type="submission" date="2020-09" db="EMBL/GenBank/DDBJ databases">
        <title>Sphingomonas sp., a new species isolated from pork steak.</title>
        <authorList>
            <person name="Heidler von Heilborn D."/>
        </authorList>
    </citation>
    <scope>NUCLEOTIDE SEQUENCE [LARGE SCALE GENOMIC DNA]</scope>
</reference>
<dbReference type="InterPro" id="IPR049940">
    <property type="entry name" value="GluQ/Sye"/>
</dbReference>
<dbReference type="InterPro" id="IPR014729">
    <property type="entry name" value="Rossmann-like_a/b/a_fold"/>
</dbReference>
<comment type="subunit">
    <text evidence="3 10">Monomer.</text>
</comment>
<keyword evidence="14" id="KW-1185">Reference proteome</keyword>
<evidence type="ECO:0000256" key="9">
    <source>
        <dbReference type="ARBA" id="ARBA00023146"/>
    </source>
</evidence>
<dbReference type="Pfam" id="PF19269">
    <property type="entry name" value="Anticodon_2"/>
    <property type="match status" value="1"/>
</dbReference>
<dbReference type="Proteomes" id="UP000595894">
    <property type="component" value="Chromosome"/>
</dbReference>
<proteinExistence type="inferred from homology"/>
<dbReference type="InterPro" id="IPR000924">
    <property type="entry name" value="Glu/Gln-tRNA-synth"/>
</dbReference>
<feature type="short sequence motif" description="'KMSKS' region" evidence="10">
    <location>
        <begin position="286"/>
        <end position="290"/>
    </location>
</feature>
<dbReference type="InterPro" id="IPR008925">
    <property type="entry name" value="aa_tRNA-synth_I_cd-bd_sf"/>
</dbReference>
<protein>
    <recommendedName>
        <fullName evidence="10">Glutamate--tRNA ligase</fullName>
        <ecNumber evidence="10">6.1.1.17</ecNumber>
    </recommendedName>
    <alternativeName>
        <fullName evidence="10">Glutamyl-tRNA synthetase</fullName>
        <shortName evidence="10">GluRS</shortName>
    </alternativeName>
</protein>
<keyword evidence="4 10" id="KW-0963">Cytoplasm</keyword>
<evidence type="ECO:0000259" key="12">
    <source>
        <dbReference type="Pfam" id="PF19269"/>
    </source>
</evidence>
<evidence type="ECO:0000256" key="3">
    <source>
        <dbReference type="ARBA" id="ARBA00011245"/>
    </source>
</evidence>
<comment type="caution">
    <text evidence="10">Lacks conserved residue(s) required for the propagation of feature annotation.</text>
</comment>
<comment type="subcellular location">
    <subcellularLocation>
        <location evidence="1 10">Cytoplasm</location>
    </subcellularLocation>
</comment>
<dbReference type="Pfam" id="PF00749">
    <property type="entry name" value="tRNA-synt_1c"/>
    <property type="match status" value="1"/>
</dbReference>
<evidence type="ECO:0000313" key="14">
    <source>
        <dbReference type="Proteomes" id="UP000595894"/>
    </source>
</evidence>
<dbReference type="InterPro" id="IPR020751">
    <property type="entry name" value="aa-tRNA-synth_I_codon-bd_sub2"/>
</dbReference>
<dbReference type="GO" id="GO:0008270">
    <property type="term" value="F:zinc ion binding"/>
    <property type="evidence" value="ECO:0007669"/>
    <property type="project" value="InterPro"/>
</dbReference>
<evidence type="ECO:0000259" key="11">
    <source>
        <dbReference type="Pfam" id="PF00749"/>
    </source>
</evidence>
<dbReference type="GO" id="GO:0000049">
    <property type="term" value="F:tRNA binding"/>
    <property type="evidence" value="ECO:0007669"/>
    <property type="project" value="InterPro"/>
</dbReference>
<dbReference type="InterPro" id="IPR004527">
    <property type="entry name" value="Glu-tRNA-ligase_bac/mito"/>
</dbReference>
<feature type="short sequence motif" description="'HIGH' region" evidence="10">
    <location>
        <begin position="57"/>
        <end position="67"/>
    </location>
</feature>
<dbReference type="GO" id="GO:0006424">
    <property type="term" value="P:glutamyl-tRNA aminoacylation"/>
    <property type="evidence" value="ECO:0007669"/>
    <property type="project" value="UniProtKB-UniRule"/>
</dbReference>
<keyword evidence="9 10" id="KW-0030">Aminoacyl-tRNA synthetase</keyword>
<dbReference type="PANTHER" id="PTHR43311">
    <property type="entry name" value="GLUTAMATE--TRNA LIGASE"/>
    <property type="match status" value="1"/>
</dbReference>